<dbReference type="Proteomes" id="UP000828390">
    <property type="component" value="Unassembled WGS sequence"/>
</dbReference>
<keyword evidence="2" id="KW-1185">Reference proteome</keyword>
<reference evidence="1" key="2">
    <citation type="submission" date="2020-11" db="EMBL/GenBank/DDBJ databases">
        <authorList>
            <person name="McCartney M.A."/>
            <person name="Auch B."/>
            <person name="Kono T."/>
            <person name="Mallez S."/>
            <person name="Becker A."/>
            <person name="Gohl D.M."/>
            <person name="Silverstein K.A.T."/>
            <person name="Koren S."/>
            <person name="Bechman K.B."/>
            <person name="Herman A."/>
            <person name="Abrahante J.E."/>
            <person name="Garbe J."/>
        </authorList>
    </citation>
    <scope>NUCLEOTIDE SEQUENCE</scope>
    <source>
        <strain evidence="1">Duluth1</strain>
        <tissue evidence="1">Whole animal</tissue>
    </source>
</reference>
<comment type="caution">
    <text evidence="1">The sequence shown here is derived from an EMBL/GenBank/DDBJ whole genome shotgun (WGS) entry which is preliminary data.</text>
</comment>
<organism evidence="1 2">
    <name type="scientific">Dreissena polymorpha</name>
    <name type="common">Zebra mussel</name>
    <name type="synonym">Mytilus polymorpha</name>
    <dbReference type="NCBI Taxonomy" id="45954"/>
    <lineage>
        <taxon>Eukaryota</taxon>
        <taxon>Metazoa</taxon>
        <taxon>Spiralia</taxon>
        <taxon>Lophotrochozoa</taxon>
        <taxon>Mollusca</taxon>
        <taxon>Bivalvia</taxon>
        <taxon>Autobranchia</taxon>
        <taxon>Heteroconchia</taxon>
        <taxon>Euheterodonta</taxon>
        <taxon>Imparidentia</taxon>
        <taxon>Neoheterodontei</taxon>
        <taxon>Myida</taxon>
        <taxon>Dreissenoidea</taxon>
        <taxon>Dreissenidae</taxon>
        <taxon>Dreissena</taxon>
    </lineage>
</organism>
<dbReference type="AlphaFoldDB" id="A0A9D4CQA3"/>
<name>A0A9D4CQA3_DREPO</name>
<reference evidence="1" key="1">
    <citation type="journal article" date="2019" name="bioRxiv">
        <title>The Genome of the Zebra Mussel, Dreissena polymorpha: A Resource for Invasive Species Research.</title>
        <authorList>
            <person name="McCartney M.A."/>
            <person name="Auch B."/>
            <person name="Kono T."/>
            <person name="Mallez S."/>
            <person name="Zhang Y."/>
            <person name="Obille A."/>
            <person name="Becker A."/>
            <person name="Abrahante J.E."/>
            <person name="Garbe J."/>
            <person name="Badalamenti J.P."/>
            <person name="Herman A."/>
            <person name="Mangelson H."/>
            <person name="Liachko I."/>
            <person name="Sullivan S."/>
            <person name="Sone E.D."/>
            <person name="Koren S."/>
            <person name="Silverstein K.A.T."/>
            <person name="Beckman K.B."/>
            <person name="Gohl D.M."/>
        </authorList>
    </citation>
    <scope>NUCLEOTIDE SEQUENCE</scope>
    <source>
        <strain evidence="1">Duluth1</strain>
        <tissue evidence="1">Whole animal</tissue>
    </source>
</reference>
<sequence length="138" mass="14712">MVSGQSANTDSHPPGLSPHLQWWLDEETLGRSTASFPATFITSHNGCEQGRLWRSPGTTQPDNLRIVVSLAVSPAHQQSRNASSLSSGFLFPITSSGLLCDGVIRQHISCGLHPGTGGNTLSLPVSGNQLLTHYLQEP</sequence>
<evidence type="ECO:0000313" key="2">
    <source>
        <dbReference type="Proteomes" id="UP000828390"/>
    </source>
</evidence>
<protein>
    <submittedName>
        <fullName evidence="1">Uncharacterized protein</fullName>
    </submittedName>
</protein>
<dbReference type="EMBL" id="JAIWYP010000012">
    <property type="protein sequence ID" value="KAH3728804.1"/>
    <property type="molecule type" value="Genomic_DNA"/>
</dbReference>
<accession>A0A9D4CQA3</accession>
<gene>
    <name evidence="1" type="ORF">DPMN_054766</name>
</gene>
<evidence type="ECO:0000313" key="1">
    <source>
        <dbReference type="EMBL" id="KAH3728804.1"/>
    </source>
</evidence>
<proteinExistence type="predicted"/>